<dbReference type="RefSeq" id="WP_025693922.1">
    <property type="nucleotide sequence ID" value="NZ_ASQQ01000040.1"/>
</dbReference>
<reference evidence="1 2" key="2">
    <citation type="journal article" date="2016" name="Genome Announc.">
        <title>Genome Sequence of a Gram-Positive Diazotroph, Paenibacillus durus Type Strain ATCC 35681.</title>
        <authorList>
            <person name="Halim M.A."/>
            <person name="Rahman A.Y."/>
            <person name="Sim K.S."/>
            <person name="Yam H.C."/>
            <person name="Rahim A.A."/>
            <person name="Ghazali A.H."/>
            <person name="Najimudin N."/>
        </authorList>
    </citation>
    <scope>NUCLEOTIDE SEQUENCE [LARGE SCALE GENOMIC DNA]</scope>
    <source>
        <strain evidence="1 2">ATCC 35681</strain>
    </source>
</reference>
<protein>
    <submittedName>
        <fullName evidence="1">Uncharacterized protein</fullName>
    </submittedName>
</protein>
<dbReference type="PATRIC" id="fig|1333534.5.peg.2517"/>
<dbReference type="OrthoDB" id="2626786at2"/>
<evidence type="ECO:0000313" key="1">
    <source>
        <dbReference type="EMBL" id="AKG35090.1"/>
    </source>
</evidence>
<gene>
    <name evidence="1" type="ORF">VK70_11390</name>
</gene>
<sequence length="79" mass="8985">MKMMITFQNKLVPVYFTTENKQPTQKVLRILTSTLEHKINKGKNALKKCLSTLISIEIKGSEAILHSFSENDTLALSLY</sequence>
<dbReference type="EMBL" id="CP011114">
    <property type="protein sequence ID" value="AKG35090.1"/>
    <property type="molecule type" value="Genomic_DNA"/>
</dbReference>
<dbReference type="HOGENOM" id="CLU_196763_0_0_9"/>
<name>A0A0F7CIZ2_PAEDU</name>
<proteinExistence type="predicted"/>
<accession>A0A0F7CIZ2</accession>
<dbReference type="AlphaFoldDB" id="A0A0F7CIZ2"/>
<reference evidence="1 2" key="1">
    <citation type="submission" date="2015-03" db="EMBL/GenBank/DDBJ databases">
        <authorList>
            <person name="Abdul Halim M."/>
        </authorList>
    </citation>
    <scope>NUCLEOTIDE SEQUENCE [LARGE SCALE GENOMIC DNA]</scope>
    <source>
        <strain evidence="1 2">ATCC 35681</strain>
    </source>
</reference>
<organism evidence="1 2">
    <name type="scientific">Paenibacillus durus ATCC 35681</name>
    <dbReference type="NCBI Taxonomy" id="1333534"/>
    <lineage>
        <taxon>Bacteria</taxon>
        <taxon>Bacillati</taxon>
        <taxon>Bacillota</taxon>
        <taxon>Bacilli</taxon>
        <taxon>Bacillales</taxon>
        <taxon>Paenibacillaceae</taxon>
        <taxon>Paenibacillus</taxon>
    </lineage>
</organism>
<dbReference type="Proteomes" id="UP000034189">
    <property type="component" value="Chromosome"/>
</dbReference>
<evidence type="ECO:0000313" key="2">
    <source>
        <dbReference type="Proteomes" id="UP000034189"/>
    </source>
</evidence>